<accession>A0A068LUL0</accession>
<dbReference type="InterPro" id="IPR032466">
    <property type="entry name" value="Metal_Hydrolase"/>
</dbReference>
<dbReference type="PANTHER" id="PTHR21240:SF28">
    <property type="entry name" value="ISO-OROTATE DECARBOXYLASE (EUROFUNG)"/>
    <property type="match status" value="1"/>
</dbReference>
<organism evidence="4 5">
    <name type="scientific">Bacillus methanolicus (strain MGA3 / ATCC 53907)</name>
    <dbReference type="NCBI Taxonomy" id="796606"/>
    <lineage>
        <taxon>Bacteria</taxon>
        <taxon>Bacillati</taxon>
        <taxon>Bacillota</taxon>
        <taxon>Bacilli</taxon>
        <taxon>Bacillales</taxon>
        <taxon>Bacillaceae</taxon>
        <taxon>Bacillus</taxon>
    </lineage>
</organism>
<dbReference type="STRING" id="796606.BMMGA3_15310"/>
<evidence type="ECO:0000313" key="4">
    <source>
        <dbReference type="EMBL" id="AIE61419.1"/>
    </source>
</evidence>
<sequence>MCFMYRHNPQDGSSKQLKHCESSAEENKYNFQEEKPLTMGFGRKVYSVHNHVGVLDPWPFYESEEPISPADPGPATSEELTRFMESRGMEKCLIIPNYGIPVQEQPFKLNELVVQLCREGNGRVAGALWVSGLPQNRELTEKALTMLDEPGIRGLKMSYLLGGTPDPRKWDEATLKLHEKIFSEARERNIPIHFHTSPGGNSDITNYFELIKRYGKDLKIHLVHMGGGVSGHIRLISQWRDLIEGGYQVYIDSSWAIGFAVRKLLKELDQTGIGVDRFLFGCDEPWSDYEGEFWKIQGAPISDEIKERVFWGNAEEQYFSKLA</sequence>
<dbReference type="GO" id="GO:0016787">
    <property type="term" value="F:hydrolase activity"/>
    <property type="evidence" value="ECO:0007669"/>
    <property type="project" value="UniProtKB-KW"/>
</dbReference>
<keyword evidence="4" id="KW-0378">Hydrolase</keyword>
<name>A0A068LUL0_BACMM</name>
<proteinExistence type="predicted"/>
<dbReference type="GO" id="GO:0016831">
    <property type="term" value="F:carboxy-lyase activity"/>
    <property type="evidence" value="ECO:0007669"/>
    <property type="project" value="InterPro"/>
</dbReference>
<gene>
    <name evidence="4" type="ORF">BMMGA3_15310</name>
</gene>
<dbReference type="Pfam" id="PF04909">
    <property type="entry name" value="Amidohydro_2"/>
    <property type="match status" value="1"/>
</dbReference>
<dbReference type="Proteomes" id="UP000027602">
    <property type="component" value="Chromosome"/>
</dbReference>
<dbReference type="EMBL" id="CP007739">
    <property type="protein sequence ID" value="AIE61419.1"/>
    <property type="molecule type" value="Genomic_DNA"/>
</dbReference>
<dbReference type="RefSeq" id="WP_237712803.1">
    <property type="nucleotide sequence ID" value="NZ_ADWW01000001.1"/>
</dbReference>
<keyword evidence="5" id="KW-1185">Reference proteome</keyword>
<dbReference type="KEGG" id="bmet:BMMGA3_15310"/>
<dbReference type="GO" id="GO:0005737">
    <property type="term" value="C:cytoplasm"/>
    <property type="evidence" value="ECO:0007669"/>
    <property type="project" value="TreeGrafter"/>
</dbReference>
<keyword evidence="1" id="KW-0456">Lyase</keyword>
<reference evidence="4 5" key="1">
    <citation type="journal article" date="2015" name="BMC Genomics">
        <title>Transcriptome analysis of thermophilic methylotrophic Bacillus methanolicus MGA3 using RNA-sequencing provides detailed insights into its previously uncharted transcriptional landscape.</title>
        <authorList>
            <person name="Irla M."/>
            <person name="Neshat A."/>
            <person name="Brautaset T."/>
            <person name="Ruckert C."/>
            <person name="Kalinowski J."/>
            <person name="Wendisch V.F."/>
        </authorList>
    </citation>
    <scope>NUCLEOTIDE SEQUENCE [LARGE SCALE GENOMIC DNA]</scope>
    <source>
        <strain evidence="5">MGA3 / ATCC 53907</strain>
    </source>
</reference>
<dbReference type="CDD" id="cd01292">
    <property type="entry name" value="metallo-dependent_hydrolases"/>
    <property type="match status" value="1"/>
</dbReference>
<dbReference type="InterPro" id="IPR032465">
    <property type="entry name" value="ACMSD"/>
</dbReference>
<dbReference type="PANTHER" id="PTHR21240">
    <property type="entry name" value="2-AMINO-3-CARBOXYLMUCONATE-6-SEMIALDEHYDE DECARBOXYLASE"/>
    <property type="match status" value="1"/>
</dbReference>
<feature type="region of interest" description="Disordered" evidence="2">
    <location>
        <begin position="1"/>
        <end position="21"/>
    </location>
</feature>
<evidence type="ECO:0000313" key="5">
    <source>
        <dbReference type="Proteomes" id="UP000027602"/>
    </source>
</evidence>
<feature type="domain" description="Amidohydrolase-related" evidence="3">
    <location>
        <begin position="101"/>
        <end position="318"/>
    </location>
</feature>
<dbReference type="SUPFAM" id="SSF51556">
    <property type="entry name" value="Metallo-dependent hydrolases"/>
    <property type="match status" value="1"/>
</dbReference>
<dbReference type="GO" id="GO:0019748">
    <property type="term" value="P:secondary metabolic process"/>
    <property type="evidence" value="ECO:0007669"/>
    <property type="project" value="TreeGrafter"/>
</dbReference>
<evidence type="ECO:0000256" key="2">
    <source>
        <dbReference type="SAM" id="MobiDB-lite"/>
    </source>
</evidence>
<dbReference type="HOGENOM" id="CLU_1021735_0_0_9"/>
<dbReference type="Gene3D" id="3.20.20.140">
    <property type="entry name" value="Metal-dependent hydrolases"/>
    <property type="match status" value="1"/>
</dbReference>
<dbReference type="AlphaFoldDB" id="A0A068LUL0"/>
<evidence type="ECO:0000259" key="3">
    <source>
        <dbReference type="Pfam" id="PF04909"/>
    </source>
</evidence>
<dbReference type="InterPro" id="IPR006680">
    <property type="entry name" value="Amidohydro-rel"/>
</dbReference>
<evidence type="ECO:0000256" key="1">
    <source>
        <dbReference type="ARBA" id="ARBA00023239"/>
    </source>
</evidence>
<protein>
    <submittedName>
        <fullName evidence="4">Amidohydrolase 2</fullName>
    </submittedName>
</protein>
<dbReference type="eggNOG" id="COG2159">
    <property type="taxonomic scope" value="Bacteria"/>
</dbReference>